<evidence type="ECO:0000256" key="3">
    <source>
        <dbReference type="ARBA" id="ARBA00022690"/>
    </source>
</evidence>
<keyword evidence="2" id="KW-0964">Secreted</keyword>
<dbReference type="RefSeq" id="XP_012513692.1">
    <property type="nucleotide sequence ID" value="XM_012658238.1"/>
</dbReference>
<dbReference type="GO" id="GO:2001256">
    <property type="term" value="P:regulation of store-operated calcium entry"/>
    <property type="evidence" value="ECO:0007669"/>
    <property type="project" value="Ensembl"/>
</dbReference>
<keyword evidence="4" id="KW-0722">Serine protease inhibitor</keyword>
<dbReference type="InterPro" id="IPR002350">
    <property type="entry name" value="Kazal_dom"/>
</dbReference>
<keyword evidence="3" id="KW-0646">Protease inhibitor</keyword>
<evidence type="ECO:0000256" key="4">
    <source>
        <dbReference type="ARBA" id="ARBA00022900"/>
    </source>
</evidence>
<accession>A0A2K6FQW4</accession>
<evidence type="ECO:0000256" key="5">
    <source>
        <dbReference type="ARBA" id="ARBA00023157"/>
    </source>
</evidence>
<dbReference type="PANTHER" id="PTHR21312:SF28">
    <property type="entry name" value="OVOINHIBITOR-RELATED"/>
    <property type="match status" value="1"/>
</dbReference>
<comment type="subcellular location">
    <subcellularLocation>
        <location evidence="1">Secreted</location>
    </subcellularLocation>
</comment>
<dbReference type="STRING" id="379532.ENSPCOP00000016368"/>
<dbReference type="PROSITE" id="PS51465">
    <property type="entry name" value="KAZAL_2"/>
    <property type="match status" value="1"/>
</dbReference>
<dbReference type="PANTHER" id="PTHR21312">
    <property type="entry name" value="SERINE PROTEASE INHIBITOR"/>
    <property type="match status" value="1"/>
</dbReference>
<feature type="domain" description="Kazal-like" evidence="7">
    <location>
        <begin position="26"/>
        <end position="78"/>
    </location>
</feature>
<evidence type="ECO:0000256" key="2">
    <source>
        <dbReference type="ARBA" id="ARBA00022525"/>
    </source>
</evidence>
<keyword evidence="5" id="KW-1015">Disulfide bond</keyword>
<evidence type="ECO:0000313" key="8">
    <source>
        <dbReference type="Ensembl" id="ENSPCOP00000016368.1"/>
    </source>
</evidence>
<proteinExistence type="predicted"/>
<evidence type="ECO:0000256" key="6">
    <source>
        <dbReference type="SAM" id="SignalP"/>
    </source>
</evidence>
<dbReference type="Ensembl" id="ENSPCOT00000026993.1">
    <property type="protein sequence ID" value="ENSPCOP00000016368.1"/>
    <property type="gene ID" value="ENSPCOG00000019952.1"/>
</dbReference>
<gene>
    <name evidence="8" type="primary">SPINK1</name>
</gene>
<dbReference type="PRINTS" id="PR00290">
    <property type="entry name" value="KAZALINHBTR"/>
</dbReference>
<dbReference type="Gene3D" id="3.30.60.30">
    <property type="match status" value="1"/>
</dbReference>
<keyword evidence="9" id="KW-1185">Reference proteome</keyword>
<dbReference type="GO" id="GO:0004867">
    <property type="term" value="F:serine-type endopeptidase inhibitor activity"/>
    <property type="evidence" value="ECO:0007669"/>
    <property type="project" value="UniProtKB-KW"/>
</dbReference>
<dbReference type="InterPro" id="IPR001239">
    <property type="entry name" value="Prot_inh_Kazal-m"/>
</dbReference>
<protein>
    <submittedName>
        <fullName evidence="8">Serine peptidase inhibitor Kazal type 1</fullName>
    </submittedName>
</protein>
<dbReference type="OMA" id="NECTLCH"/>
<keyword evidence="6" id="KW-0732">Signal</keyword>
<evidence type="ECO:0000259" key="7">
    <source>
        <dbReference type="PROSITE" id="PS51465"/>
    </source>
</evidence>
<evidence type="ECO:0000313" key="9">
    <source>
        <dbReference type="Proteomes" id="UP000233160"/>
    </source>
</evidence>
<feature type="signal peptide" evidence="6">
    <location>
        <begin position="1"/>
        <end position="21"/>
    </location>
</feature>
<dbReference type="SMART" id="SM00280">
    <property type="entry name" value="KAZAL"/>
    <property type="match status" value="1"/>
</dbReference>
<dbReference type="GO" id="GO:0007263">
    <property type="term" value="P:nitric oxide mediated signal transduction"/>
    <property type="evidence" value="ECO:0007669"/>
    <property type="project" value="Ensembl"/>
</dbReference>
<dbReference type="Proteomes" id="UP000233160">
    <property type="component" value="Unassembled WGS sequence"/>
</dbReference>
<dbReference type="GeneID" id="105821533"/>
<feature type="chain" id="PRO_5014386829" evidence="6">
    <location>
        <begin position="22"/>
        <end position="78"/>
    </location>
</feature>
<dbReference type="InterPro" id="IPR036058">
    <property type="entry name" value="Kazal_dom_sf"/>
</dbReference>
<dbReference type="FunFam" id="3.30.60.30:FF:000031">
    <property type="entry name" value="Serine protease inhibitor Kazal-type 2"/>
    <property type="match status" value="1"/>
</dbReference>
<dbReference type="GO" id="GO:0090281">
    <property type="term" value="P:negative regulation of calcium ion import"/>
    <property type="evidence" value="ECO:0007669"/>
    <property type="project" value="Ensembl"/>
</dbReference>
<dbReference type="SUPFAM" id="SSF100895">
    <property type="entry name" value="Kazal-type serine protease inhibitors"/>
    <property type="match status" value="1"/>
</dbReference>
<dbReference type="AlphaFoldDB" id="A0A2K6FQW4"/>
<dbReference type="GO" id="GO:0005615">
    <property type="term" value="C:extracellular space"/>
    <property type="evidence" value="ECO:0007669"/>
    <property type="project" value="Ensembl"/>
</dbReference>
<dbReference type="GO" id="GO:0060046">
    <property type="term" value="P:regulation of acrosome reaction"/>
    <property type="evidence" value="ECO:0007669"/>
    <property type="project" value="Ensembl"/>
</dbReference>
<sequence>MKITSIFLLTVLALLSSSGNCRPNVEGRKPVCVDFVGCHKIYDPVCGSDGHTYPNECTLCHDNKERRSPVLIQKEGAC</sequence>
<dbReference type="PROSITE" id="PS00282">
    <property type="entry name" value="KAZAL_1"/>
    <property type="match status" value="1"/>
</dbReference>
<dbReference type="Pfam" id="PF00050">
    <property type="entry name" value="Kazal_1"/>
    <property type="match status" value="1"/>
</dbReference>
<dbReference type="CTD" id="6690"/>
<dbReference type="GeneTree" id="ENSGT00530000064228"/>
<name>A0A2K6FQW4_PROCO</name>
<dbReference type="GO" id="GO:0048240">
    <property type="term" value="P:sperm capacitation"/>
    <property type="evidence" value="ECO:0007669"/>
    <property type="project" value="Ensembl"/>
</dbReference>
<reference evidence="8" key="2">
    <citation type="submission" date="2025-09" db="UniProtKB">
        <authorList>
            <consortium name="Ensembl"/>
        </authorList>
    </citation>
    <scope>IDENTIFICATION</scope>
</reference>
<reference evidence="8" key="1">
    <citation type="submission" date="2025-08" db="UniProtKB">
        <authorList>
            <consortium name="Ensembl"/>
        </authorList>
    </citation>
    <scope>IDENTIFICATION</scope>
</reference>
<organism evidence="8 9">
    <name type="scientific">Propithecus coquereli</name>
    <name type="common">Coquerel's sifaka</name>
    <name type="synonym">Propithecus verreauxi coquereli</name>
    <dbReference type="NCBI Taxonomy" id="379532"/>
    <lineage>
        <taxon>Eukaryota</taxon>
        <taxon>Metazoa</taxon>
        <taxon>Chordata</taxon>
        <taxon>Craniata</taxon>
        <taxon>Vertebrata</taxon>
        <taxon>Euteleostomi</taxon>
        <taxon>Mammalia</taxon>
        <taxon>Eutheria</taxon>
        <taxon>Euarchontoglires</taxon>
        <taxon>Primates</taxon>
        <taxon>Strepsirrhini</taxon>
        <taxon>Lemuriformes</taxon>
        <taxon>Indriidae</taxon>
        <taxon>Propithecus</taxon>
    </lineage>
</organism>
<dbReference type="GO" id="GO:0010751">
    <property type="term" value="P:negative regulation of nitric oxide mediated signal transduction"/>
    <property type="evidence" value="ECO:0007669"/>
    <property type="project" value="Ensembl"/>
</dbReference>
<evidence type="ECO:0000256" key="1">
    <source>
        <dbReference type="ARBA" id="ARBA00004613"/>
    </source>
</evidence>
<dbReference type="KEGG" id="pcoq:105821533"/>